<keyword evidence="1" id="KW-0472">Membrane</keyword>
<feature type="transmembrane region" description="Helical" evidence="1">
    <location>
        <begin position="110"/>
        <end position="128"/>
    </location>
</feature>
<comment type="caution">
    <text evidence="2">The sequence shown here is derived from an EMBL/GenBank/DDBJ whole genome shotgun (WGS) entry which is preliminary data.</text>
</comment>
<sequence length="141" mass="16311">MLYVYCIVCLSPKVTSYLTLFTFIYLPSLFHFPLVTTNMLSVSMILFVMFTCCFQFYIPHLSEITWLSTSDLHYLAQKQYGGSLKKLRMELPYDPAIPLLGIYPPNLKMFIHKNICTLIFTAVLFMVAKTKKELKSPSIDD</sequence>
<organism evidence="2 3">
    <name type="scientific">Rousettus aegyptiacus</name>
    <name type="common">Egyptian fruit bat</name>
    <name type="synonym">Pteropus aegyptiacus</name>
    <dbReference type="NCBI Taxonomy" id="9407"/>
    <lineage>
        <taxon>Eukaryota</taxon>
        <taxon>Metazoa</taxon>
        <taxon>Chordata</taxon>
        <taxon>Craniata</taxon>
        <taxon>Vertebrata</taxon>
        <taxon>Euteleostomi</taxon>
        <taxon>Mammalia</taxon>
        <taxon>Eutheria</taxon>
        <taxon>Laurasiatheria</taxon>
        <taxon>Chiroptera</taxon>
        <taxon>Yinpterochiroptera</taxon>
        <taxon>Pteropodoidea</taxon>
        <taxon>Pteropodidae</taxon>
        <taxon>Rousettinae</taxon>
        <taxon>Rousettus</taxon>
    </lineage>
</organism>
<dbReference type="EMBL" id="JACASE010000011">
    <property type="protein sequence ID" value="KAF6427940.1"/>
    <property type="molecule type" value="Genomic_DNA"/>
</dbReference>
<accession>A0A7J8DXU9</accession>
<gene>
    <name evidence="2" type="ORF">HJG63_008404</name>
</gene>
<dbReference type="AlphaFoldDB" id="A0A7J8DXU9"/>
<evidence type="ECO:0000313" key="2">
    <source>
        <dbReference type="EMBL" id="KAF6427940.1"/>
    </source>
</evidence>
<protein>
    <submittedName>
        <fullName evidence="2">Uncharacterized protein</fullName>
    </submittedName>
</protein>
<feature type="transmembrane region" description="Helical" evidence="1">
    <location>
        <begin position="39"/>
        <end position="58"/>
    </location>
</feature>
<reference evidence="2 3" key="1">
    <citation type="journal article" date="2020" name="Nature">
        <title>Six reference-quality genomes reveal evolution of bat adaptations.</title>
        <authorList>
            <person name="Jebb D."/>
            <person name="Huang Z."/>
            <person name="Pippel M."/>
            <person name="Hughes G.M."/>
            <person name="Lavrichenko K."/>
            <person name="Devanna P."/>
            <person name="Winkler S."/>
            <person name="Jermiin L.S."/>
            <person name="Skirmuntt E.C."/>
            <person name="Katzourakis A."/>
            <person name="Burkitt-Gray L."/>
            <person name="Ray D.A."/>
            <person name="Sullivan K.A.M."/>
            <person name="Roscito J.G."/>
            <person name="Kirilenko B.M."/>
            <person name="Davalos L.M."/>
            <person name="Corthals A.P."/>
            <person name="Power M.L."/>
            <person name="Jones G."/>
            <person name="Ransome R.D."/>
            <person name="Dechmann D.K.N."/>
            <person name="Locatelli A.G."/>
            <person name="Puechmaille S.J."/>
            <person name="Fedrigo O."/>
            <person name="Jarvis E.D."/>
            <person name="Hiller M."/>
            <person name="Vernes S.C."/>
            <person name="Myers E.W."/>
            <person name="Teeling E.C."/>
        </authorList>
    </citation>
    <scope>NUCLEOTIDE SEQUENCE [LARGE SCALE GENOMIC DNA]</scope>
    <source>
        <strain evidence="2">MRouAeg1</strain>
        <tissue evidence="2">Muscle</tissue>
    </source>
</reference>
<keyword evidence="3" id="KW-1185">Reference proteome</keyword>
<name>A0A7J8DXU9_ROUAE</name>
<feature type="transmembrane region" description="Helical" evidence="1">
    <location>
        <begin position="14"/>
        <end position="32"/>
    </location>
</feature>
<proteinExistence type="predicted"/>
<dbReference type="Proteomes" id="UP000593571">
    <property type="component" value="Unassembled WGS sequence"/>
</dbReference>
<evidence type="ECO:0000256" key="1">
    <source>
        <dbReference type="SAM" id="Phobius"/>
    </source>
</evidence>
<evidence type="ECO:0000313" key="3">
    <source>
        <dbReference type="Proteomes" id="UP000593571"/>
    </source>
</evidence>
<keyword evidence="1" id="KW-0812">Transmembrane</keyword>
<keyword evidence="1" id="KW-1133">Transmembrane helix</keyword>